<organism evidence="2 3">
    <name type="scientific">Pelobates cultripes</name>
    <name type="common">Western spadefoot toad</name>
    <dbReference type="NCBI Taxonomy" id="61616"/>
    <lineage>
        <taxon>Eukaryota</taxon>
        <taxon>Metazoa</taxon>
        <taxon>Chordata</taxon>
        <taxon>Craniata</taxon>
        <taxon>Vertebrata</taxon>
        <taxon>Euteleostomi</taxon>
        <taxon>Amphibia</taxon>
        <taxon>Batrachia</taxon>
        <taxon>Anura</taxon>
        <taxon>Pelobatoidea</taxon>
        <taxon>Pelobatidae</taxon>
        <taxon>Pelobates</taxon>
    </lineage>
</organism>
<evidence type="ECO:0000313" key="2">
    <source>
        <dbReference type="EMBL" id="CAH2323879.1"/>
    </source>
</evidence>
<dbReference type="PANTHER" id="PTHR28606">
    <property type="entry name" value="INTERLEUKIN-34"/>
    <property type="match status" value="1"/>
</dbReference>
<feature type="signal peptide" evidence="1">
    <location>
        <begin position="1"/>
        <end position="16"/>
    </location>
</feature>
<dbReference type="GO" id="GO:0045651">
    <property type="term" value="P:positive regulation of macrophage differentiation"/>
    <property type="evidence" value="ECO:0007669"/>
    <property type="project" value="TreeGrafter"/>
</dbReference>
<dbReference type="Gene3D" id="1.20.1250.80">
    <property type="entry name" value="Interleukin-34"/>
    <property type="match status" value="1"/>
</dbReference>
<dbReference type="EMBL" id="OW240923">
    <property type="protein sequence ID" value="CAH2323879.1"/>
    <property type="molecule type" value="Genomic_DNA"/>
</dbReference>
<dbReference type="GO" id="GO:0008284">
    <property type="term" value="P:positive regulation of cell population proliferation"/>
    <property type="evidence" value="ECO:0007669"/>
    <property type="project" value="InterPro"/>
</dbReference>
<dbReference type="GO" id="GO:0005615">
    <property type="term" value="C:extracellular space"/>
    <property type="evidence" value="ECO:0007669"/>
    <property type="project" value="InterPro"/>
</dbReference>
<dbReference type="InterPro" id="IPR020415">
    <property type="entry name" value="IL-34"/>
</dbReference>
<proteinExistence type="predicted"/>
<evidence type="ECO:0000256" key="1">
    <source>
        <dbReference type="SAM" id="SignalP"/>
    </source>
</evidence>
<dbReference type="Proteomes" id="UP001295444">
    <property type="component" value="Chromosome 12"/>
</dbReference>
<sequence>MESAVLFLSILVLGRAAVIPNECKITEVLNDKLQYEKRLMYMSDYFPLDYKFLVKHEEVLRCHNITNLRNQGIPVKELRYLWGIVNERILFKMKSALPGRHPSLQYVTDLAAIFKELLKIRQVSNEIILGILTRLKSYMSCTARIVAFLIPENRQSVTEVLELQVTEAEEPDWKYINKV</sequence>
<keyword evidence="1" id="KW-0732">Signal</keyword>
<reference evidence="2" key="1">
    <citation type="submission" date="2022-03" db="EMBL/GenBank/DDBJ databases">
        <authorList>
            <person name="Alioto T."/>
            <person name="Alioto T."/>
            <person name="Gomez Garrido J."/>
        </authorList>
    </citation>
    <scope>NUCLEOTIDE SEQUENCE</scope>
</reference>
<dbReference type="PANTHER" id="PTHR28606:SF1">
    <property type="entry name" value="INTERLEUKIN-34"/>
    <property type="match status" value="1"/>
</dbReference>
<evidence type="ECO:0000313" key="3">
    <source>
        <dbReference type="Proteomes" id="UP001295444"/>
    </source>
</evidence>
<dbReference type="GO" id="GO:0005157">
    <property type="term" value="F:macrophage colony-stimulating factor receptor binding"/>
    <property type="evidence" value="ECO:0007669"/>
    <property type="project" value="InterPro"/>
</dbReference>
<dbReference type="InterPro" id="IPR038328">
    <property type="entry name" value="IL-34_sf"/>
</dbReference>
<dbReference type="PRINTS" id="PR01938">
    <property type="entry name" value="INTRLEUKIN34"/>
</dbReference>
<dbReference type="AlphaFoldDB" id="A0AAD1TG53"/>
<dbReference type="GO" id="GO:0045657">
    <property type="term" value="P:positive regulation of monocyte differentiation"/>
    <property type="evidence" value="ECO:0007669"/>
    <property type="project" value="TreeGrafter"/>
</dbReference>
<dbReference type="Pfam" id="PF15036">
    <property type="entry name" value="IL34"/>
    <property type="match status" value="1"/>
</dbReference>
<gene>
    <name evidence="2" type="ORF">PECUL_23A004076</name>
</gene>
<feature type="chain" id="PRO_5042180119" evidence="1">
    <location>
        <begin position="17"/>
        <end position="179"/>
    </location>
</feature>
<name>A0AAD1TG53_PELCU</name>
<accession>A0AAD1TG53</accession>
<protein>
    <submittedName>
        <fullName evidence="2">Interleukin-34</fullName>
    </submittedName>
</protein>
<keyword evidence="3" id="KW-1185">Reference proteome</keyword>